<name>A0A160VCX3_9ZZZZ</name>
<evidence type="ECO:0000313" key="1">
    <source>
        <dbReference type="EMBL" id="CUV08215.1"/>
    </source>
</evidence>
<gene>
    <name evidence="1" type="ORF">MGWOODY_Mmi242</name>
</gene>
<sequence>MPLFANVLLIMAVYWEVSMPDLTLLSTTKQFSNMDWDDSMNNA</sequence>
<reference evidence="1" key="1">
    <citation type="submission" date="2015-10" db="EMBL/GenBank/DDBJ databases">
        <authorList>
            <person name="Gilbert D.G."/>
        </authorList>
    </citation>
    <scope>NUCLEOTIDE SEQUENCE</scope>
</reference>
<proteinExistence type="predicted"/>
<dbReference type="AlphaFoldDB" id="A0A160VCX3"/>
<organism evidence="1">
    <name type="scientific">hydrothermal vent metagenome</name>
    <dbReference type="NCBI Taxonomy" id="652676"/>
    <lineage>
        <taxon>unclassified sequences</taxon>
        <taxon>metagenomes</taxon>
        <taxon>ecological metagenomes</taxon>
    </lineage>
</organism>
<protein>
    <submittedName>
        <fullName evidence="1">Uncharacterized protein</fullName>
    </submittedName>
</protein>
<accession>A0A160VCX3</accession>
<dbReference type="EMBL" id="FAXC01000025">
    <property type="protein sequence ID" value="CUV08215.1"/>
    <property type="molecule type" value="Genomic_DNA"/>
</dbReference>